<keyword evidence="1" id="KW-0539">Nucleus</keyword>
<feature type="domain" description="ELM2" evidence="2">
    <location>
        <begin position="166"/>
        <end position="259"/>
    </location>
</feature>
<evidence type="ECO:0000259" key="2">
    <source>
        <dbReference type="PROSITE" id="PS51156"/>
    </source>
</evidence>
<evidence type="ECO:0000313" key="3">
    <source>
        <dbReference type="EMBL" id="CDW78176.1"/>
    </source>
</evidence>
<gene>
    <name evidence="3" type="primary">Contig13142.g14012</name>
    <name evidence="3" type="ORF">STYLEM_7149</name>
</gene>
<evidence type="ECO:0000256" key="1">
    <source>
        <dbReference type="ARBA" id="ARBA00023242"/>
    </source>
</evidence>
<evidence type="ECO:0000313" key="4">
    <source>
        <dbReference type="Proteomes" id="UP000039865"/>
    </source>
</evidence>
<sequence>MKMRVLQVLTLTKGKGTVWNKMISPLIMWRDSVSLLLEPQYLVKAEQLEDQALDDNQSEISLDFNLDSRNERDTEATVQECIVEAKKTDNYENKLIEDWLKEIDMRYQNESAMEDETMDLRRSSSNDNDSLQFPNQQTKLEQQTKIQTLDPNSIYMASRNESLIEKQINQNRLATKYPVFKDVKGQWSYNYEAEEKKKFKGELAWDPNKLQPHVVDEYLREVAVIWPKCTGMKEEIALKILVINNFNVEVALSKLKSRETSLDIVRLINEMTQHDAKIEFLKFLTKLL</sequence>
<dbReference type="InterPro" id="IPR000949">
    <property type="entry name" value="ELM2_dom"/>
</dbReference>
<name>A0A078A8H9_STYLE</name>
<keyword evidence="4" id="KW-1185">Reference proteome</keyword>
<dbReference type="PROSITE" id="PS51156">
    <property type="entry name" value="ELM2"/>
    <property type="match status" value="1"/>
</dbReference>
<organism evidence="3 4">
    <name type="scientific">Stylonychia lemnae</name>
    <name type="common">Ciliate</name>
    <dbReference type="NCBI Taxonomy" id="5949"/>
    <lineage>
        <taxon>Eukaryota</taxon>
        <taxon>Sar</taxon>
        <taxon>Alveolata</taxon>
        <taxon>Ciliophora</taxon>
        <taxon>Intramacronucleata</taxon>
        <taxon>Spirotrichea</taxon>
        <taxon>Stichotrichia</taxon>
        <taxon>Sporadotrichida</taxon>
        <taxon>Oxytrichidae</taxon>
        <taxon>Stylonychinae</taxon>
        <taxon>Stylonychia</taxon>
    </lineage>
</organism>
<dbReference type="InParanoid" id="A0A078A8H9"/>
<reference evidence="3 4" key="1">
    <citation type="submission" date="2014-06" db="EMBL/GenBank/DDBJ databases">
        <authorList>
            <person name="Swart Estienne"/>
        </authorList>
    </citation>
    <scope>NUCLEOTIDE SEQUENCE [LARGE SCALE GENOMIC DNA]</scope>
    <source>
        <strain evidence="3 4">130c</strain>
    </source>
</reference>
<dbReference type="AlphaFoldDB" id="A0A078A8H9"/>
<dbReference type="EMBL" id="CCKQ01006833">
    <property type="protein sequence ID" value="CDW78176.1"/>
    <property type="molecule type" value="Genomic_DNA"/>
</dbReference>
<proteinExistence type="predicted"/>
<protein>
    <recommendedName>
        <fullName evidence="2">ELM2 domain-containing protein</fullName>
    </recommendedName>
</protein>
<dbReference type="Proteomes" id="UP000039865">
    <property type="component" value="Unassembled WGS sequence"/>
</dbReference>
<accession>A0A078A8H9</accession>